<dbReference type="SUPFAM" id="SSF53067">
    <property type="entry name" value="Actin-like ATPase domain"/>
    <property type="match status" value="1"/>
</dbReference>
<sequence>MTDTIRDSVALVAVDWGTSNLRLSLLDNDGTVLAERSSDRGMGSLAPSEFEGALLELIDADLPDNKVTPVICCGMVGAAQGWKEATYQAVPCAPPDGKGATRVDAKDPRISVWILPGLKQTNPGDVMRGEETQIAGFLAENPDFDGVLCLPGTHTKWARISAKEVVSFQTYMTGELFALLSKQSVLRHTVNGDDWDADAFVDALSDAMSRPQSIASKLFGLRAEFLVGDMTPSQGKARLSGYLIGLELAGARPYWLGMPVALIGAPALCKLYQDGLTAQGVKASLHSVSDMTLSGLKAAYSDVKEMNP</sequence>
<dbReference type="CDD" id="cd24012">
    <property type="entry name" value="ASKHA_NBD_KDGal-kinase"/>
    <property type="match status" value="1"/>
</dbReference>
<dbReference type="OrthoDB" id="256574at2"/>
<dbReference type="InterPro" id="IPR042258">
    <property type="entry name" value="DGOK_N"/>
</dbReference>
<dbReference type="GO" id="GO:0008671">
    <property type="term" value="F:2-dehydro-3-deoxygalactonokinase activity"/>
    <property type="evidence" value="ECO:0007669"/>
    <property type="project" value="InterPro"/>
</dbReference>
<evidence type="ECO:0000313" key="2">
    <source>
        <dbReference type="Proteomes" id="UP000184211"/>
    </source>
</evidence>
<organism evidence="1 2">
    <name type="scientific">Cognatishimia maritima</name>
    <dbReference type="NCBI Taxonomy" id="870908"/>
    <lineage>
        <taxon>Bacteria</taxon>
        <taxon>Pseudomonadati</taxon>
        <taxon>Pseudomonadota</taxon>
        <taxon>Alphaproteobacteria</taxon>
        <taxon>Rhodobacterales</taxon>
        <taxon>Paracoccaceae</taxon>
        <taxon>Cognatishimia</taxon>
    </lineage>
</organism>
<accession>A0A1M5P3T1</accession>
<dbReference type="Proteomes" id="UP000184211">
    <property type="component" value="Unassembled WGS sequence"/>
</dbReference>
<reference evidence="2" key="1">
    <citation type="submission" date="2016-11" db="EMBL/GenBank/DDBJ databases">
        <authorList>
            <person name="Varghese N."/>
            <person name="Submissions S."/>
        </authorList>
    </citation>
    <scope>NUCLEOTIDE SEQUENCE [LARGE SCALE GENOMIC DNA]</scope>
    <source>
        <strain evidence="2">DSM 28223</strain>
    </source>
</reference>
<dbReference type="EMBL" id="FQWM01000002">
    <property type="protein sequence ID" value="SHG96367.1"/>
    <property type="molecule type" value="Genomic_DNA"/>
</dbReference>
<keyword evidence="1" id="KW-0808">Transferase</keyword>
<dbReference type="Gene3D" id="3.30.420.300">
    <property type="entry name" value="2-keto-3-deoxy-galactonokinase, substrate binding domain"/>
    <property type="match status" value="1"/>
</dbReference>
<name>A0A1M5P3T1_9RHOB</name>
<proteinExistence type="predicted"/>
<keyword evidence="1" id="KW-0418">Kinase</keyword>
<dbReference type="InterPro" id="IPR043129">
    <property type="entry name" value="ATPase_NBD"/>
</dbReference>
<gene>
    <name evidence="1" type="ORF">SAMN04488044_1704</name>
</gene>
<protein>
    <submittedName>
        <fullName evidence="1">2-dehydro-3-deoxygalactonokinase</fullName>
    </submittedName>
</protein>
<dbReference type="Pfam" id="PF05035">
    <property type="entry name" value="DGOK"/>
    <property type="match status" value="1"/>
</dbReference>
<dbReference type="GO" id="GO:0034194">
    <property type="term" value="P:D-galactonate catabolic process"/>
    <property type="evidence" value="ECO:0007669"/>
    <property type="project" value="InterPro"/>
</dbReference>
<keyword evidence="2" id="KW-1185">Reference proteome</keyword>
<dbReference type="Gene3D" id="3.30.420.310">
    <property type="entry name" value="2-keto-3-deoxy-galactonokinase, C-terminal domain"/>
    <property type="match status" value="1"/>
</dbReference>
<dbReference type="InterPro" id="IPR007729">
    <property type="entry name" value="DGOK"/>
</dbReference>
<dbReference type="InterPro" id="IPR042257">
    <property type="entry name" value="DGOK_C"/>
</dbReference>
<dbReference type="RefSeq" id="WP_072792437.1">
    <property type="nucleotide sequence ID" value="NZ_FQWM01000002.1"/>
</dbReference>
<dbReference type="AlphaFoldDB" id="A0A1M5P3T1"/>
<dbReference type="STRING" id="870908.SAMN04488044_1704"/>
<evidence type="ECO:0000313" key="1">
    <source>
        <dbReference type="EMBL" id="SHG96367.1"/>
    </source>
</evidence>